<evidence type="ECO:0000313" key="6">
    <source>
        <dbReference type="EMBL" id="TMQ73100.1"/>
    </source>
</evidence>
<feature type="compositionally biased region" description="Basic and acidic residues" evidence="4">
    <location>
        <begin position="211"/>
        <end position="220"/>
    </location>
</feature>
<protein>
    <recommendedName>
        <fullName evidence="3">Pseudouridine synthase</fullName>
        <ecNumber evidence="3">5.4.99.-</ecNumber>
    </recommendedName>
</protein>
<feature type="domain" description="Pseudouridine synthase RsuA/RluA-like" evidence="5">
    <location>
        <begin position="30"/>
        <end position="162"/>
    </location>
</feature>
<dbReference type="InterPro" id="IPR020094">
    <property type="entry name" value="TruA/RsuA/RluB/E/F_N"/>
</dbReference>
<reference evidence="6 7" key="1">
    <citation type="journal article" date="2019" name="Nat. Microbiol.">
        <title>Mediterranean grassland soil C-N compound turnover is dependent on rainfall and depth, and is mediated by genomically divergent microorganisms.</title>
        <authorList>
            <person name="Diamond S."/>
            <person name="Andeer P.F."/>
            <person name="Li Z."/>
            <person name="Crits-Christoph A."/>
            <person name="Burstein D."/>
            <person name="Anantharaman K."/>
            <person name="Lane K.R."/>
            <person name="Thomas B.C."/>
            <person name="Pan C."/>
            <person name="Northen T.R."/>
            <person name="Banfield J.F."/>
        </authorList>
    </citation>
    <scope>NUCLEOTIDE SEQUENCE [LARGE SCALE GENOMIC DNA]</scope>
    <source>
        <strain evidence="6">WS_10</strain>
    </source>
</reference>
<dbReference type="GO" id="GO:0003723">
    <property type="term" value="F:RNA binding"/>
    <property type="evidence" value="ECO:0007669"/>
    <property type="project" value="InterPro"/>
</dbReference>
<dbReference type="GO" id="GO:0006364">
    <property type="term" value="P:rRNA processing"/>
    <property type="evidence" value="ECO:0007669"/>
    <property type="project" value="UniProtKB-ARBA"/>
</dbReference>
<comment type="caution">
    <text evidence="6">The sequence shown here is derived from an EMBL/GenBank/DDBJ whole genome shotgun (WGS) entry which is preliminary data.</text>
</comment>
<evidence type="ECO:0000256" key="4">
    <source>
        <dbReference type="SAM" id="MobiDB-lite"/>
    </source>
</evidence>
<dbReference type="Pfam" id="PF00849">
    <property type="entry name" value="PseudoU_synth_2"/>
    <property type="match status" value="1"/>
</dbReference>
<dbReference type="PANTHER" id="PTHR47683">
    <property type="entry name" value="PSEUDOURIDINE SYNTHASE FAMILY PROTEIN-RELATED"/>
    <property type="match status" value="1"/>
</dbReference>
<sequence length="261" mass="29453">MREPGRRVEPEGDRVLVRGRPLPGRSALRYFVVHKPVGMITTLHDPEGRPTVRQLLPPGPRLFPVGRLDADTSGLLLVTNDGELAHKLMHPRYGVEKRYKVLVDTLPNANQLSRLRAGVALEPGVRAEPANVRLARAHRERPTLDVRIHEGRYRQVRRMCEAVGLTVKALHRYGYGPLQIGMGEVRKLRAVASRPGGVARRAVKAGPSAPDRPHRRDDRRRPPRRRERNLGQRTDAGGFRASRARRERPRGAPPRRSRTRG</sequence>
<dbReference type="GO" id="GO:0001522">
    <property type="term" value="P:pseudouridine synthesis"/>
    <property type="evidence" value="ECO:0007669"/>
    <property type="project" value="InterPro"/>
</dbReference>
<keyword evidence="2 3" id="KW-0413">Isomerase</keyword>
<comment type="similarity">
    <text evidence="1 3">Belongs to the pseudouridine synthase RsuA family.</text>
</comment>
<evidence type="ECO:0000259" key="5">
    <source>
        <dbReference type="Pfam" id="PF00849"/>
    </source>
</evidence>
<dbReference type="GO" id="GO:0009982">
    <property type="term" value="F:pseudouridine synthase activity"/>
    <property type="evidence" value="ECO:0007669"/>
    <property type="project" value="InterPro"/>
</dbReference>
<dbReference type="PANTHER" id="PTHR47683:SF2">
    <property type="entry name" value="RNA-BINDING S4 DOMAIN-CONTAINING PROTEIN"/>
    <property type="match status" value="1"/>
</dbReference>
<organism evidence="6 7">
    <name type="scientific">Eiseniibacteriota bacterium</name>
    <dbReference type="NCBI Taxonomy" id="2212470"/>
    <lineage>
        <taxon>Bacteria</taxon>
        <taxon>Candidatus Eiseniibacteriota</taxon>
    </lineage>
</organism>
<dbReference type="InterPro" id="IPR000748">
    <property type="entry name" value="PsdUridine_synth_RsuA/RluB/E/F"/>
</dbReference>
<feature type="region of interest" description="Disordered" evidence="4">
    <location>
        <begin position="193"/>
        <end position="261"/>
    </location>
</feature>
<dbReference type="InterPro" id="IPR020103">
    <property type="entry name" value="PsdUridine_synth_cat_dom_sf"/>
</dbReference>
<evidence type="ECO:0000256" key="3">
    <source>
        <dbReference type="RuleBase" id="RU003887"/>
    </source>
</evidence>
<dbReference type="Proteomes" id="UP000319836">
    <property type="component" value="Unassembled WGS sequence"/>
</dbReference>
<evidence type="ECO:0000256" key="1">
    <source>
        <dbReference type="ARBA" id="ARBA00008348"/>
    </source>
</evidence>
<evidence type="ECO:0000256" key="2">
    <source>
        <dbReference type="ARBA" id="ARBA00023235"/>
    </source>
</evidence>
<dbReference type="CDD" id="cd02870">
    <property type="entry name" value="PseudoU_synth_RsuA_like"/>
    <property type="match status" value="1"/>
</dbReference>
<dbReference type="EC" id="5.4.99.-" evidence="3"/>
<dbReference type="InterPro" id="IPR006145">
    <property type="entry name" value="PsdUridine_synth_RsuA/RluA"/>
</dbReference>
<evidence type="ECO:0000313" key="7">
    <source>
        <dbReference type="Proteomes" id="UP000319836"/>
    </source>
</evidence>
<dbReference type="InterPro" id="IPR050343">
    <property type="entry name" value="RsuA_PseudoU_synthase"/>
</dbReference>
<dbReference type="GO" id="GO:0140098">
    <property type="term" value="F:catalytic activity, acting on RNA"/>
    <property type="evidence" value="ECO:0007669"/>
    <property type="project" value="UniProtKB-ARBA"/>
</dbReference>
<name>A0A538UB77_UNCEI</name>
<dbReference type="EMBL" id="VBPA01000023">
    <property type="protein sequence ID" value="TMQ73100.1"/>
    <property type="molecule type" value="Genomic_DNA"/>
</dbReference>
<dbReference type="PROSITE" id="PS01149">
    <property type="entry name" value="PSI_RSU"/>
    <property type="match status" value="1"/>
</dbReference>
<accession>A0A538UB77</accession>
<gene>
    <name evidence="6" type="ORF">E6K80_00990</name>
</gene>
<proteinExistence type="inferred from homology"/>
<dbReference type="SUPFAM" id="SSF55120">
    <property type="entry name" value="Pseudouridine synthase"/>
    <property type="match status" value="1"/>
</dbReference>
<dbReference type="InterPro" id="IPR018496">
    <property type="entry name" value="PsdUridine_synth_RsuA/RluB_CS"/>
</dbReference>
<dbReference type="Gene3D" id="3.30.70.580">
    <property type="entry name" value="Pseudouridine synthase I, catalytic domain, N-terminal subdomain"/>
    <property type="match status" value="1"/>
</dbReference>
<dbReference type="Gene3D" id="3.30.70.1560">
    <property type="entry name" value="Alpha-L RNA-binding motif"/>
    <property type="match status" value="1"/>
</dbReference>
<dbReference type="NCBIfam" id="TIGR00093">
    <property type="entry name" value="pseudouridine synthase"/>
    <property type="match status" value="1"/>
</dbReference>
<dbReference type="InterPro" id="IPR042092">
    <property type="entry name" value="PsdUridine_s_RsuA/RluB/E/F_cat"/>
</dbReference>
<dbReference type="AlphaFoldDB" id="A0A538UB77"/>
<feature type="compositionally biased region" description="Basic residues" evidence="4">
    <location>
        <begin position="242"/>
        <end position="261"/>
    </location>
</feature>